<dbReference type="AlphaFoldDB" id="A0A3Q3VXE9"/>
<dbReference type="InterPro" id="IPR001759">
    <property type="entry name" value="PTX_dom"/>
</dbReference>
<evidence type="ECO:0000256" key="1">
    <source>
        <dbReference type="ARBA" id="ARBA00001913"/>
    </source>
</evidence>
<evidence type="ECO:0000313" key="11">
    <source>
        <dbReference type="Proteomes" id="UP000261620"/>
    </source>
</evidence>
<proteinExistence type="predicted"/>
<sequence length="438" mass="48481">MFSCLYGLLCICALGCAQPPSGQADDGKRYICRAVPLSGEASCPVTLLPDLNAGSQEEELRNTVMQLRETILQQKENISKQQGTINELTTKLSLCASATDDKKYNKGISWGKERQNTMGDVPRDPNDTIESLGKTMQGLKDRLENLEQQQMRANISGASFPSELRDLLQRRLGQLEKQLLKKVSNLEEEKSMLSNATAAYRLKTESTLNTLVERISELEKGGGDFKSPEQFKLSLPQRTNYLYGRITKSLPEMYAFTLCMLIKSSASPGIGTPFSYGVPGQANEIVLIEWGNNPIELLINDKVAQLPLEVRDGRWHHICIAWTTRDGQWEAYQDGAKRGSGDNLAAWHPIKPGGVIILGQEQDVVGGRFDAGQAFVGELSQVNIWDRVLKPSEVQAMANCSSYIPGNVIPWLASNVEVFGRGAFKQPLEMCQERLPNA</sequence>
<comment type="cofactor">
    <cofactor evidence="1">
        <name>Ca(2+)</name>
        <dbReference type="ChEBI" id="CHEBI:29108"/>
    </cofactor>
</comment>
<dbReference type="PANTHER" id="PTHR19277:SF1">
    <property type="entry name" value="NEURONAL PENTRAXIN-2"/>
    <property type="match status" value="1"/>
</dbReference>
<evidence type="ECO:0000256" key="4">
    <source>
        <dbReference type="ARBA" id="ARBA00023157"/>
    </source>
</evidence>
<dbReference type="CDD" id="cd00152">
    <property type="entry name" value="PTX"/>
    <property type="match status" value="1"/>
</dbReference>
<evidence type="ECO:0000256" key="8">
    <source>
        <dbReference type="SAM" id="SignalP"/>
    </source>
</evidence>
<organism evidence="10 11">
    <name type="scientific">Mola mola</name>
    <name type="common">Ocean sunfish</name>
    <name type="synonym">Tetraodon mola</name>
    <dbReference type="NCBI Taxonomy" id="94237"/>
    <lineage>
        <taxon>Eukaryota</taxon>
        <taxon>Metazoa</taxon>
        <taxon>Chordata</taxon>
        <taxon>Craniata</taxon>
        <taxon>Vertebrata</taxon>
        <taxon>Euteleostomi</taxon>
        <taxon>Actinopterygii</taxon>
        <taxon>Neopterygii</taxon>
        <taxon>Teleostei</taxon>
        <taxon>Neoteleostei</taxon>
        <taxon>Acanthomorphata</taxon>
        <taxon>Eupercaria</taxon>
        <taxon>Tetraodontiformes</taxon>
        <taxon>Molidae</taxon>
        <taxon>Mola</taxon>
    </lineage>
</organism>
<keyword evidence="3" id="KW-0106">Calcium</keyword>
<dbReference type="PROSITE" id="PS51828">
    <property type="entry name" value="PTX_2"/>
    <property type="match status" value="1"/>
</dbReference>
<dbReference type="OMA" id="CFCALGC"/>
<feature type="domain" description="Pentraxin (PTX)" evidence="9">
    <location>
        <begin position="229"/>
        <end position="431"/>
    </location>
</feature>
<dbReference type="SMART" id="SM00159">
    <property type="entry name" value="PTX"/>
    <property type="match status" value="1"/>
</dbReference>
<name>A0A3Q3VXE9_MOLML</name>
<feature type="chain" id="PRO_5018673288" description="Pentraxin (PTX) domain-containing protein" evidence="8">
    <location>
        <begin position="18"/>
        <end position="438"/>
    </location>
</feature>
<keyword evidence="11" id="KW-1185">Reference proteome</keyword>
<feature type="signal peptide" evidence="8">
    <location>
        <begin position="1"/>
        <end position="17"/>
    </location>
</feature>
<keyword evidence="4" id="KW-1015">Disulfide bond</keyword>
<dbReference type="InterPro" id="IPR013320">
    <property type="entry name" value="ConA-like_dom_sf"/>
</dbReference>
<keyword evidence="5" id="KW-0325">Glycoprotein</keyword>
<comment type="caution">
    <text evidence="6">Lacks conserved residue(s) required for the propagation of feature annotation.</text>
</comment>
<feature type="coiled-coil region" evidence="7">
    <location>
        <begin position="129"/>
        <end position="196"/>
    </location>
</feature>
<dbReference type="Proteomes" id="UP000261620">
    <property type="component" value="Unplaced"/>
</dbReference>
<protein>
    <recommendedName>
        <fullName evidence="9">Pentraxin (PTX) domain-containing protein</fullName>
    </recommendedName>
</protein>
<dbReference type="SUPFAM" id="SSF49899">
    <property type="entry name" value="Concanavalin A-like lectins/glucanases"/>
    <property type="match status" value="1"/>
</dbReference>
<evidence type="ECO:0000256" key="7">
    <source>
        <dbReference type="SAM" id="Coils"/>
    </source>
</evidence>
<dbReference type="Pfam" id="PF00354">
    <property type="entry name" value="Pentaxin"/>
    <property type="match status" value="1"/>
</dbReference>
<dbReference type="Gene3D" id="2.60.120.200">
    <property type="match status" value="1"/>
</dbReference>
<evidence type="ECO:0000256" key="6">
    <source>
        <dbReference type="PROSITE-ProRule" id="PRU01172"/>
    </source>
</evidence>
<reference evidence="10" key="1">
    <citation type="submission" date="2025-08" db="UniProtKB">
        <authorList>
            <consortium name="Ensembl"/>
        </authorList>
    </citation>
    <scope>IDENTIFICATION</scope>
</reference>
<dbReference type="GO" id="GO:0046872">
    <property type="term" value="F:metal ion binding"/>
    <property type="evidence" value="ECO:0007669"/>
    <property type="project" value="UniProtKB-KW"/>
</dbReference>
<evidence type="ECO:0000256" key="2">
    <source>
        <dbReference type="ARBA" id="ARBA00022723"/>
    </source>
</evidence>
<evidence type="ECO:0000313" key="10">
    <source>
        <dbReference type="Ensembl" id="ENSMMOP00000003682.1"/>
    </source>
</evidence>
<dbReference type="InterPro" id="IPR051360">
    <property type="entry name" value="Neuronal_Pentraxin_Related"/>
</dbReference>
<dbReference type="PANTHER" id="PTHR19277">
    <property type="entry name" value="PENTRAXIN"/>
    <property type="match status" value="1"/>
</dbReference>
<dbReference type="STRING" id="94237.ENSMMOP00000003682"/>
<evidence type="ECO:0000256" key="3">
    <source>
        <dbReference type="ARBA" id="ARBA00022837"/>
    </source>
</evidence>
<dbReference type="Ensembl" id="ENSMMOT00000003748.1">
    <property type="protein sequence ID" value="ENSMMOP00000003682.1"/>
    <property type="gene ID" value="ENSMMOG00000002943.1"/>
</dbReference>
<keyword evidence="8" id="KW-0732">Signal</keyword>
<dbReference type="FunFam" id="2.60.120.200:FF:000012">
    <property type="entry name" value="neuronal pentraxin receptor"/>
    <property type="match status" value="1"/>
</dbReference>
<keyword evidence="2" id="KW-0479">Metal-binding</keyword>
<keyword evidence="7" id="KW-0175">Coiled coil</keyword>
<dbReference type="PRINTS" id="PR00895">
    <property type="entry name" value="PENTAXIN"/>
</dbReference>
<accession>A0A3Q3VXE9</accession>
<evidence type="ECO:0000259" key="9">
    <source>
        <dbReference type="PROSITE" id="PS51828"/>
    </source>
</evidence>
<reference evidence="10" key="2">
    <citation type="submission" date="2025-09" db="UniProtKB">
        <authorList>
            <consortium name="Ensembl"/>
        </authorList>
    </citation>
    <scope>IDENTIFICATION</scope>
</reference>
<evidence type="ECO:0000256" key="5">
    <source>
        <dbReference type="ARBA" id="ARBA00023180"/>
    </source>
</evidence>